<dbReference type="EMBL" id="JASCIS010000003">
    <property type="protein sequence ID" value="MDI3417795.1"/>
    <property type="molecule type" value="Genomic_DNA"/>
</dbReference>
<feature type="transmembrane region" description="Helical" evidence="2">
    <location>
        <begin position="224"/>
        <end position="242"/>
    </location>
</feature>
<proteinExistence type="predicted"/>
<protein>
    <recommendedName>
        <fullName evidence="6">TPM domain-containing protein</fullName>
    </recommendedName>
</protein>
<keyword evidence="2" id="KW-0812">Transmembrane</keyword>
<feature type="region of interest" description="Disordered" evidence="1">
    <location>
        <begin position="469"/>
        <end position="504"/>
    </location>
</feature>
<feature type="region of interest" description="Disordered" evidence="1">
    <location>
        <begin position="170"/>
        <end position="195"/>
    </location>
</feature>
<keyword evidence="5" id="KW-1185">Reference proteome</keyword>
<evidence type="ECO:0000313" key="5">
    <source>
        <dbReference type="Proteomes" id="UP001237105"/>
    </source>
</evidence>
<accession>A0ABT6SQE6</accession>
<sequence length="682" mass="70588">MLVTALALALVLVPAGGAAAAGTASKSPRAAADRAGLEARAAYFAKHLRASPVYITDQAPRVMPRSAWPAFQEQAQRTGVPTYVLVLPFSAAEDGDELLPAVREKLGRKGLYVLLNADGGGSWLDVSVESYGVRDLPVQESLDSADSWLPSDATALDFFTAFVDGLLNDGDGSGSGGSPSSLYTSPEGRAGQSTTTGVLTGLVPVVVLLIGVPLARRRGSRRRLIVPAALAAVLAVGVPLGAQGLMPETSSTGDPDPTGRDMELRAERFAAGLRQHSVYQDAELPPPLTPAQLRSVERRLDSLDVPVYVVVLPMDHADESEGDADRFAERLHRALGKDGVYVTASVGTFDDIYLSVVNYGARLDEFELSELDSSVTLGPEDVDADPQLHTRLLKLARHIEQTPAGPPGEPYAFDEPPTDPVAEDALPPLLTDPTGPIGLSGLFLAGIAGGAGVPAAVAGVVWLVRRARRGEGRPEPSRPAARDRSRAMPAPHVSTDDARPGTSWLRSTAERELGSLREDLAGSGARDGHEAQARAQDCLDAAALLLGSRAGAVDLATGLALIRAGRAALDAARSDAGSVPGTTLCTLNPLHGPASMTARLSPTPGARARLHPVCGACGSTLGKVASAQRGAAVDRLRLTLPGNGRRTAYSALPGPLGEAGANGHVEVAGLIGAVREGVGAGR</sequence>
<comment type="caution">
    <text evidence="4">The sequence shown here is derived from an EMBL/GenBank/DDBJ whole genome shotgun (WGS) entry which is preliminary data.</text>
</comment>
<feature type="region of interest" description="Disordered" evidence="1">
    <location>
        <begin position="401"/>
        <end position="430"/>
    </location>
</feature>
<evidence type="ECO:0000256" key="1">
    <source>
        <dbReference type="SAM" id="MobiDB-lite"/>
    </source>
</evidence>
<keyword evidence="3" id="KW-0732">Signal</keyword>
<feature type="compositionally biased region" description="Basic and acidic residues" evidence="1">
    <location>
        <begin position="469"/>
        <end position="486"/>
    </location>
</feature>
<evidence type="ECO:0000313" key="4">
    <source>
        <dbReference type="EMBL" id="MDI3417795.1"/>
    </source>
</evidence>
<organism evidence="4 5">
    <name type="scientific">Streptomyces luteolus</name>
    <dbReference type="NCBI Taxonomy" id="3043615"/>
    <lineage>
        <taxon>Bacteria</taxon>
        <taxon>Bacillati</taxon>
        <taxon>Actinomycetota</taxon>
        <taxon>Actinomycetes</taxon>
        <taxon>Kitasatosporales</taxon>
        <taxon>Streptomycetaceae</taxon>
        <taxon>Streptomyces</taxon>
    </lineage>
</organism>
<feature type="transmembrane region" description="Helical" evidence="2">
    <location>
        <begin position="194"/>
        <end position="212"/>
    </location>
</feature>
<evidence type="ECO:0008006" key="6">
    <source>
        <dbReference type="Google" id="ProtNLM"/>
    </source>
</evidence>
<name>A0ABT6SQE6_9ACTN</name>
<keyword evidence="2" id="KW-0472">Membrane</keyword>
<evidence type="ECO:0000256" key="3">
    <source>
        <dbReference type="SAM" id="SignalP"/>
    </source>
</evidence>
<keyword evidence="2" id="KW-1133">Transmembrane helix</keyword>
<feature type="signal peptide" evidence="3">
    <location>
        <begin position="1"/>
        <end position="20"/>
    </location>
</feature>
<dbReference type="RefSeq" id="WP_282533707.1">
    <property type="nucleotide sequence ID" value="NZ_JASCIS010000003.1"/>
</dbReference>
<dbReference type="Proteomes" id="UP001237105">
    <property type="component" value="Unassembled WGS sequence"/>
</dbReference>
<feature type="chain" id="PRO_5045644029" description="TPM domain-containing protein" evidence="3">
    <location>
        <begin position="21"/>
        <end position="682"/>
    </location>
</feature>
<feature type="transmembrane region" description="Helical" evidence="2">
    <location>
        <begin position="442"/>
        <end position="464"/>
    </location>
</feature>
<evidence type="ECO:0000256" key="2">
    <source>
        <dbReference type="SAM" id="Phobius"/>
    </source>
</evidence>
<reference evidence="4 5" key="1">
    <citation type="submission" date="2023-05" db="EMBL/GenBank/DDBJ databases">
        <title>Draft genome sequence of Streptomyces sp. B-S-A12 isolated from a cave soil in Thailand.</title>
        <authorList>
            <person name="Chamroensaksri N."/>
            <person name="Muangham S."/>
        </authorList>
    </citation>
    <scope>NUCLEOTIDE SEQUENCE [LARGE SCALE GENOMIC DNA]</scope>
    <source>
        <strain evidence="4 5">B-S-A12</strain>
    </source>
</reference>
<gene>
    <name evidence="4" type="ORF">QIT00_04320</name>
</gene>